<organism evidence="1 2">
    <name type="scientific">Aristaeella lactis</name>
    <dbReference type="NCBI Taxonomy" id="3046383"/>
    <lineage>
        <taxon>Bacteria</taxon>
        <taxon>Bacillati</taxon>
        <taxon>Bacillota</taxon>
        <taxon>Clostridia</taxon>
        <taxon>Eubacteriales</taxon>
        <taxon>Aristaeellaceae</taxon>
        <taxon>Aristaeella</taxon>
    </lineage>
</organism>
<proteinExistence type="predicted"/>
<accession>A0AC61PQ78</accession>
<sequence length="178" mass="20199">MKIRQCLFDEVLVLEPAVRTDICGSMTDLSPDQIREAVPQADWKVQRIYTMPERHTFFGIHFQKEPYPQAKLISVLQGKGLDYVVDLRKCSATCAQWQALELDAADPVFVYIPSGFGHAFLSLEENTIQYFAADREFVRGYSGSINWKDPEIALELPCEDPVLSDKDRLAPFLKAIGK</sequence>
<name>A0AC61PQ78_9FIRM</name>
<protein>
    <submittedName>
        <fullName evidence="1">dTDP-4-dehydrorhamnose 3,5-epimerase</fullName>
    </submittedName>
</protein>
<comment type="caution">
    <text evidence="1">The sequence shown here is derived from an EMBL/GenBank/DDBJ whole genome shotgun (WGS) entry which is preliminary data.</text>
</comment>
<evidence type="ECO:0000313" key="1">
    <source>
        <dbReference type="EMBL" id="SMC88245.1"/>
    </source>
</evidence>
<evidence type="ECO:0000313" key="2">
    <source>
        <dbReference type="Proteomes" id="UP000192328"/>
    </source>
</evidence>
<keyword evidence="2" id="KW-1185">Reference proteome</keyword>
<dbReference type="Proteomes" id="UP000192328">
    <property type="component" value="Unassembled WGS sequence"/>
</dbReference>
<gene>
    <name evidence="1" type="ORF">SAMN06297397_2952</name>
</gene>
<dbReference type="EMBL" id="FWXZ01000008">
    <property type="protein sequence ID" value="SMC88245.1"/>
    <property type="molecule type" value="Genomic_DNA"/>
</dbReference>
<reference evidence="1" key="1">
    <citation type="submission" date="2017-04" db="EMBL/GenBank/DDBJ databases">
        <authorList>
            <person name="Varghese N."/>
            <person name="Submissions S."/>
        </authorList>
    </citation>
    <scope>NUCLEOTIDE SEQUENCE</scope>
    <source>
        <strain evidence="1">WTE2008</strain>
    </source>
</reference>